<dbReference type="InterPro" id="IPR036397">
    <property type="entry name" value="RNaseH_sf"/>
</dbReference>
<keyword evidence="7" id="KW-0378">Hydrolase</keyword>
<evidence type="ECO:0000256" key="1">
    <source>
        <dbReference type="ARBA" id="ARBA00000077"/>
    </source>
</evidence>
<dbReference type="RefSeq" id="XP_060416438.1">
    <property type="nucleotide sequence ID" value="XM_060550710.1"/>
</dbReference>
<dbReference type="InterPro" id="IPR002156">
    <property type="entry name" value="RNaseH_domain"/>
</dbReference>
<dbReference type="PANTHER" id="PTHR10642:SF26">
    <property type="entry name" value="RIBONUCLEASE H1"/>
    <property type="match status" value="1"/>
</dbReference>
<evidence type="ECO:0000313" key="10">
    <source>
        <dbReference type="Proteomes" id="UP001230504"/>
    </source>
</evidence>
<keyword evidence="5" id="KW-0479">Metal-binding</keyword>
<dbReference type="EC" id="3.1.26.4" evidence="3"/>
<dbReference type="GO" id="GO:0003676">
    <property type="term" value="F:nucleic acid binding"/>
    <property type="evidence" value="ECO:0007669"/>
    <property type="project" value="InterPro"/>
</dbReference>
<evidence type="ECO:0000256" key="2">
    <source>
        <dbReference type="ARBA" id="ARBA00005300"/>
    </source>
</evidence>
<dbReference type="Gene3D" id="3.30.420.10">
    <property type="entry name" value="Ribonuclease H-like superfamily/Ribonuclease H"/>
    <property type="match status" value="1"/>
</dbReference>
<evidence type="ECO:0000256" key="4">
    <source>
        <dbReference type="ARBA" id="ARBA00022722"/>
    </source>
</evidence>
<keyword evidence="4" id="KW-0540">Nuclease</keyword>
<dbReference type="GO" id="GO:0046872">
    <property type="term" value="F:metal ion binding"/>
    <property type="evidence" value="ECO:0007669"/>
    <property type="project" value="UniProtKB-KW"/>
</dbReference>
<name>A0AAD8Q529_9PEZI</name>
<gene>
    <name evidence="9" type="ORF">LY79DRAFT_112175</name>
</gene>
<comment type="catalytic activity">
    <reaction evidence="1">
        <text>Endonucleolytic cleavage to 5'-phosphomonoester.</text>
        <dbReference type="EC" id="3.1.26.4"/>
    </reaction>
</comment>
<evidence type="ECO:0000256" key="3">
    <source>
        <dbReference type="ARBA" id="ARBA00012180"/>
    </source>
</evidence>
<protein>
    <recommendedName>
        <fullName evidence="3">ribonuclease H</fullName>
        <ecNumber evidence="3">3.1.26.4</ecNumber>
    </recommendedName>
</protein>
<evidence type="ECO:0000256" key="7">
    <source>
        <dbReference type="ARBA" id="ARBA00022801"/>
    </source>
</evidence>
<keyword evidence="6" id="KW-0255">Endonuclease</keyword>
<evidence type="ECO:0000259" key="8">
    <source>
        <dbReference type="PROSITE" id="PS50879"/>
    </source>
</evidence>
<dbReference type="GO" id="GO:0043137">
    <property type="term" value="P:DNA replication, removal of RNA primer"/>
    <property type="evidence" value="ECO:0007669"/>
    <property type="project" value="TreeGrafter"/>
</dbReference>
<organism evidence="9 10">
    <name type="scientific">Colletotrichum navitas</name>
    <dbReference type="NCBI Taxonomy" id="681940"/>
    <lineage>
        <taxon>Eukaryota</taxon>
        <taxon>Fungi</taxon>
        <taxon>Dikarya</taxon>
        <taxon>Ascomycota</taxon>
        <taxon>Pezizomycotina</taxon>
        <taxon>Sordariomycetes</taxon>
        <taxon>Hypocreomycetidae</taxon>
        <taxon>Glomerellales</taxon>
        <taxon>Glomerellaceae</taxon>
        <taxon>Colletotrichum</taxon>
        <taxon>Colletotrichum graminicola species complex</taxon>
    </lineage>
</organism>
<dbReference type="GeneID" id="85434950"/>
<evidence type="ECO:0000313" key="9">
    <source>
        <dbReference type="EMBL" id="KAK1595391.1"/>
    </source>
</evidence>
<dbReference type="InterPro" id="IPR050092">
    <property type="entry name" value="RNase_H"/>
</dbReference>
<evidence type="ECO:0000256" key="6">
    <source>
        <dbReference type="ARBA" id="ARBA00022759"/>
    </source>
</evidence>
<comment type="caution">
    <text evidence="9">The sequence shown here is derived from an EMBL/GenBank/DDBJ whole genome shotgun (WGS) entry which is preliminary data.</text>
</comment>
<dbReference type="GO" id="GO:0004523">
    <property type="term" value="F:RNA-DNA hybrid ribonuclease activity"/>
    <property type="evidence" value="ECO:0007669"/>
    <property type="project" value="UniProtKB-EC"/>
</dbReference>
<dbReference type="Pfam" id="PF00075">
    <property type="entry name" value="RNase_H"/>
    <property type="match status" value="1"/>
</dbReference>
<dbReference type="InterPro" id="IPR012337">
    <property type="entry name" value="RNaseH-like_sf"/>
</dbReference>
<dbReference type="AlphaFoldDB" id="A0AAD8Q529"/>
<dbReference type="PANTHER" id="PTHR10642">
    <property type="entry name" value="RIBONUCLEASE H1"/>
    <property type="match status" value="1"/>
</dbReference>
<reference evidence="9" key="1">
    <citation type="submission" date="2021-06" db="EMBL/GenBank/DDBJ databases">
        <title>Comparative genomics, transcriptomics and evolutionary studies reveal genomic signatures of adaptation to plant cell wall in hemibiotrophic fungi.</title>
        <authorList>
            <consortium name="DOE Joint Genome Institute"/>
            <person name="Baroncelli R."/>
            <person name="Diaz J.F."/>
            <person name="Benocci T."/>
            <person name="Peng M."/>
            <person name="Battaglia E."/>
            <person name="Haridas S."/>
            <person name="Andreopoulos W."/>
            <person name="Labutti K."/>
            <person name="Pangilinan J."/>
            <person name="Floch G.L."/>
            <person name="Makela M.R."/>
            <person name="Henrissat B."/>
            <person name="Grigoriev I.V."/>
            <person name="Crouch J.A."/>
            <person name="De Vries R.P."/>
            <person name="Sukno S.A."/>
            <person name="Thon M.R."/>
        </authorList>
    </citation>
    <scope>NUCLEOTIDE SEQUENCE</scope>
    <source>
        <strain evidence="9">CBS 125086</strain>
    </source>
</reference>
<proteinExistence type="inferred from homology"/>
<dbReference type="Proteomes" id="UP001230504">
    <property type="component" value="Unassembled WGS sequence"/>
</dbReference>
<dbReference type="EMBL" id="JAHLJV010000016">
    <property type="protein sequence ID" value="KAK1595391.1"/>
    <property type="molecule type" value="Genomic_DNA"/>
</dbReference>
<feature type="domain" description="RNase H type-1" evidence="8">
    <location>
        <begin position="148"/>
        <end position="309"/>
    </location>
</feature>
<accession>A0AAD8Q529</accession>
<dbReference type="CDD" id="cd13934">
    <property type="entry name" value="RNase_H_Dikarya_like"/>
    <property type="match status" value="1"/>
</dbReference>
<dbReference type="PROSITE" id="PS50879">
    <property type="entry name" value="RNASE_H_1"/>
    <property type="match status" value="1"/>
</dbReference>
<evidence type="ECO:0000256" key="5">
    <source>
        <dbReference type="ARBA" id="ARBA00022723"/>
    </source>
</evidence>
<keyword evidence="10" id="KW-1185">Reference proteome</keyword>
<dbReference type="SUPFAM" id="SSF53098">
    <property type="entry name" value="Ribonuclease H-like"/>
    <property type="match status" value="1"/>
</dbReference>
<comment type="similarity">
    <text evidence="2">Belongs to the RNase H family.</text>
</comment>
<sequence>MPLPEIDYVDLPNGRTITVCAPHKMVTCGRCCLDFSFDLSDGPFGYDFNSPFPRDVSVAQVAASRYGRPAPSASRRSNATIKVVDDDKSNNKNIVFKARPEKTKHSGTVFPSKFNTQGRTPVSPEELFPGSYITRADLPYKRFINRCDDSECLIYTDGACSDNGAADARGGCAFVFKPYEFNGQRCSVAFKLEDRGPDGQEYRHTSNRAELRAVVAALRFRAWHDEGFQSIVIATDSTYVVDGATDWARAWVKKDWRLYTGGLVKNRDLWEALLLDVEKLHDRGVSVRFWKIPRHQNNLADKEAKRAVSYMESTEKFRDIFGNLV</sequence>